<dbReference type="SUPFAM" id="SSF53098">
    <property type="entry name" value="Ribonuclease H-like"/>
    <property type="match status" value="1"/>
</dbReference>
<proteinExistence type="predicted"/>
<feature type="domain" description="Integrase catalytic" evidence="3">
    <location>
        <begin position="142"/>
        <end position="300"/>
    </location>
</feature>
<accession>A0AAV7LPB3</accession>
<dbReference type="InterPro" id="IPR001584">
    <property type="entry name" value="Integrase_cat-core"/>
</dbReference>
<sequence length="424" mass="48263">MDPLQVAEEEVLECSNNKFEDIYRFLADGSFPASFCSVKRKNMKRYALKFTIQGGCMYYIGAKKEEKREVVVNPERRRQIFLECHFTEAGHHLGQKKTVHRIQSRYYWLGIVKDVVDWIKICEVCQNSEQSKSVTNKIRHAKVEVPWDALGLDVYGPFPETAGGNAYVLTIADYFSKWIEAVPLQRKDALSVAKALAKTFYRFGAAKHIYSILSLDFCDEVSRHLRERWNIIQTIALADPSSYTGLDDRTNELLKSSIRSVVSAKPKDWDEHMEPVLFEFRTSVNPVTKYTPFFLMFNRDFSVSSEAQFGKGSVEQGVVKRNALPQYSAGVHERQKAVKDIVIANLAAAYKKEKKGVKHRTRRLPSSTFKPDDVFGNNTKTPAKEQKNQLAPFQSETGCPLSRSASGREKTSSRTQLEMLSLAT</sequence>
<dbReference type="Pfam" id="PF17921">
    <property type="entry name" value="Integrase_H2C2"/>
    <property type="match status" value="1"/>
</dbReference>
<dbReference type="InterPro" id="IPR050951">
    <property type="entry name" value="Retrovirus_Pol_polyprotein"/>
</dbReference>
<dbReference type="AlphaFoldDB" id="A0AAV7LPB3"/>
<keyword evidence="5" id="KW-1185">Reference proteome</keyword>
<protein>
    <recommendedName>
        <fullName evidence="1">Gypsy retrotransposon integrase-like protein 1</fullName>
    </recommendedName>
</protein>
<dbReference type="PROSITE" id="PS50994">
    <property type="entry name" value="INTEGRASE"/>
    <property type="match status" value="1"/>
</dbReference>
<name>A0AAV7LPB3_PLEWA</name>
<feature type="compositionally biased region" description="Basic residues" evidence="2">
    <location>
        <begin position="354"/>
        <end position="363"/>
    </location>
</feature>
<feature type="region of interest" description="Disordered" evidence="2">
    <location>
        <begin position="354"/>
        <end position="424"/>
    </location>
</feature>
<dbReference type="InterPro" id="IPR012337">
    <property type="entry name" value="RNaseH-like_sf"/>
</dbReference>
<dbReference type="GO" id="GO:0015074">
    <property type="term" value="P:DNA integration"/>
    <property type="evidence" value="ECO:0007669"/>
    <property type="project" value="InterPro"/>
</dbReference>
<dbReference type="InterPro" id="IPR036397">
    <property type="entry name" value="RNaseH_sf"/>
</dbReference>
<comment type="caution">
    <text evidence="4">The sequence shown here is derived from an EMBL/GenBank/DDBJ whole genome shotgun (WGS) entry which is preliminary data.</text>
</comment>
<dbReference type="PANTHER" id="PTHR37984:SF5">
    <property type="entry name" value="PROTEIN NYNRIN-LIKE"/>
    <property type="match status" value="1"/>
</dbReference>
<dbReference type="FunFam" id="1.10.340.70:FF:000001">
    <property type="entry name" value="Retrovirus-related Pol polyprotein from transposon gypsy-like Protein"/>
    <property type="match status" value="1"/>
</dbReference>
<organism evidence="4 5">
    <name type="scientific">Pleurodeles waltl</name>
    <name type="common">Iberian ribbed newt</name>
    <dbReference type="NCBI Taxonomy" id="8319"/>
    <lineage>
        <taxon>Eukaryota</taxon>
        <taxon>Metazoa</taxon>
        <taxon>Chordata</taxon>
        <taxon>Craniata</taxon>
        <taxon>Vertebrata</taxon>
        <taxon>Euteleostomi</taxon>
        <taxon>Amphibia</taxon>
        <taxon>Batrachia</taxon>
        <taxon>Caudata</taxon>
        <taxon>Salamandroidea</taxon>
        <taxon>Salamandridae</taxon>
        <taxon>Pleurodelinae</taxon>
        <taxon>Pleurodeles</taxon>
    </lineage>
</organism>
<dbReference type="Proteomes" id="UP001066276">
    <property type="component" value="Chromosome 11"/>
</dbReference>
<dbReference type="Gene3D" id="3.30.420.10">
    <property type="entry name" value="Ribonuclease H-like superfamily/Ribonuclease H"/>
    <property type="match status" value="1"/>
</dbReference>
<feature type="compositionally biased region" description="Polar residues" evidence="2">
    <location>
        <begin position="388"/>
        <end position="397"/>
    </location>
</feature>
<evidence type="ECO:0000259" key="3">
    <source>
        <dbReference type="PROSITE" id="PS50994"/>
    </source>
</evidence>
<dbReference type="Gene3D" id="1.10.340.70">
    <property type="match status" value="1"/>
</dbReference>
<dbReference type="PANTHER" id="PTHR37984">
    <property type="entry name" value="PROTEIN CBG26694"/>
    <property type="match status" value="1"/>
</dbReference>
<dbReference type="EMBL" id="JANPWB010000015">
    <property type="protein sequence ID" value="KAJ1093236.1"/>
    <property type="molecule type" value="Genomic_DNA"/>
</dbReference>
<gene>
    <name evidence="4" type="ORF">NDU88_006341</name>
</gene>
<reference evidence="4" key="1">
    <citation type="journal article" date="2022" name="bioRxiv">
        <title>Sequencing and chromosome-scale assembly of the giantPleurodeles waltlgenome.</title>
        <authorList>
            <person name="Brown T."/>
            <person name="Elewa A."/>
            <person name="Iarovenko S."/>
            <person name="Subramanian E."/>
            <person name="Araus A.J."/>
            <person name="Petzold A."/>
            <person name="Susuki M."/>
            <person name="Suzuki K.-i.T."/>
            <person name="Hayashi T."/>
            <person name="Toyoda A."/>
            <person name="Oliveira C."/>
            <person name="Osipova E."/>
            <person name="Leigh N.D."/>
            <person name="Simon A."/>
            <person name="Yun M.H."/>
        </authorList>
    </citation>
    <scope>NUCLEOTIDE SEQUENCE</scope>
    <source>
        <strain evidence="4">20211129_DDA</strain>
        <tissue evidence="4">Liver</tissue>
    </source>
</reference>
<evidence type="ECO:0000313" key="5">
    <source>
        <dbReference type="Proteomes" id="UP001066276"/>
    </source>
</evidence>
<feature type="compositionally biased region" description="Polar residues" evidence="2">
    <location>
        <begin position="413"/>
        <end position="424"/>
    </location>
</feature>
<dbReference type="GO" id="GO:0003676">
    <property type="term" value="F:nucleic acid binding"/>
    <property type="evidence" value="ECO:0007669"/>
    <property type="project" value="InterPro"/>
</dbReference>
<evidence type="ECO:0000256" key="1">
    <source>
        <dbReference type="ARBA" id="ARBA00039658"/>
    </source>
</evidence>
<dbReference type="InterPro" id="IPR041588">
    <property type="entry name" value="Integrase_H2C2"/>
</dbReference>
<evidence type="ECO:0000313" key="4">
    <source>
        <dbReference type="EMBL" id="KAJ1093236.1"/>
    </source>
</evidence>
<evidence type="ECO:0000256" key="2">
    <source>
        <dbReference type="SAM" id="MobiDB-lite"/>
    </source>
</evidence>